<gene>
    <name evidence="2" type="ORF">VP01_1789g1</name>
</gene>
<dbReference type="EMBL" id="LAVV01006602">
    <property type="protein sequence ID" value="KNZ59180.1"/>
    <property type="molecule type" value="Genomic_DNA"/>
</dbReference>
<comment type="caution">
    <text evidence="2">The sequence shown here is derived from an EMBL/GenBank/DDBJ whole genome shotgun (WGS) entry which is preliminary data.</text>
</comment>
<name>A0A0L6VGE3_9BASI</name>
<organism evidence="2 3">
    <name type="scientific">Puccinia sorghi</name>
    <dbReference type="NCBI Taxonomy" id="27349"/>
    <lineage>
        <taxon>Eukaryota</taxon>
        <taxon>Fungi</taxon>
        <taxon>Dikarya</taxon>
        <taxon>Basidiomycota</taxon>
        <taxon>Pucciniomycotina</taxon>
        <taxon>Pucciniomycetes</taxon>
        <taxon>Pucciniales</taxon>
        <taxon>Pucciniaceae</taxon>
        <taxon>Puccinia</taxon>
    </lineage>
</organism>
<proteinExistence type="predicted"/>
<dbReference type="Proteomes" id="UP000037035">
    <property type="component" value="Unassembled WGS sequence"/>
</dbReference>
<evidence type="ECO:0000313" key="3">
    <source>
        <dbReference type="Proteomes" id="UP000037035"/>
    </source>
</evidence>
<sequence>MQDGVRCDFFFDVKLNNQPEVLPKSSCYNPSNMKSQDQKENDVIHAQGIIFCIEIITTHISYGHHFMTLVFFFDLMIKLRIWIKSLLVSLHQFLNPRTKGSINPDNPNYRSLTKPTQLSQTIKIWEPTKLLQISAIHDINPVGKLKKNGLGESLAGGSLKHPPTTTKTRMSHSRCHSLPKPNFKSAKATGKPLFPQLSYFHHHIRPYTMNHNMLEIIKLNYSLLKALCSPHSQGFFHPGEYHLKLRPSSPKIRLNLCTISNQHTTVIISSVYDQFKRKHLHASAMETFLVFLLVNCRHPHERINKLFNFFFEFKFGFFFFSFMCFYQNLCKNPHGGILKASNLQLNSSLNFQCLCSGDDICEQTSCGSLPALKALICLHDSPIIGVGCSPARLSKVGHVAQLMFIITLKNQTTFQDVSKNLRKKKKKNIKIFSNPLMKGFWDHEILSLILDRNLAHPLPRLPQKSHVSPTWTAPNAINKPGMNKLKDPNNFSGFYHTVLNEQHVPKGHTLPKFEVKVARKKFFVFLAALKKELIIQNLDKLVVWPTDGYNYSGHLIWLTFQNKFRTTFIIWAQFNSNSSWGGGAQLLSLDNLTDKSSGTYFMRSSSYKIFFSGGTKSPWEPVKKRWKLSGAFTKARNYLESAQRLPKDVHDQILMQRPRGLDNHPCLQEEGLCWASTPKRDMNESTRASV</sequence>
<reference evidence="2 3" key="1">
    <citation type="submission" date="2015-08" db="EMBL/GenBank/DDBJ databases">
        <title>Next Generation Sequencing and Analysis of the Genome of Puccinia sorghi L Schw, the Causal Agent of Maize Common Rust.</title>
        <authorList>
            <person name="Rochi L."/>
            <person name="Burguener G."/>
            <person name="Darino M."/>
            <person name="Turjanski A."/>
            <person name="Kreff E."/>
            <person name="Dieguez M.J."/>
            <person name="Sacco F."/>
        </authorList>
    </citation>
    <scope>NUCLEOTIDE SEQUENCE [LARGE SCALE GENOMIC DNA]</scope>
    <source>
        <strain evidence="2 3">RO10H11247</strain>
    </source>
</reference>
<accession>A0A0L6VGE3</accession>
<evidence type="ECO:0000256" key="1">
    <source>
        <dbReference type="SAM" id="MobiDB-lite"/>
    </source>
</evidence>
<feature type="region of interest" description="Disordered" evidence="1">
    <location>
        <begin position="153"/>
        <end position="182"/>
    </location>
</feature>
<evidence type="ECO:0000313" key="2">
    <source>
        <dbReference type="EMBL" id="KNZ59180.1"/>
    </source>
</evidence>
<dbReference type="AlphaFoldDB" id="A0A0L6VGE3"/>
<protein>
    <submittedName>
        <fullName evidence="2">Uncharacterized protein</fullName>
    </submittedName>
</protein>
<dbReference type="VEuPathDB" id="FungiDB:VP01_1789g1"/>
<keyword evidence="3" id="KW-1185">Reference proteome</keyword>